<feature type="region of interest" description="Disordered" evidence="2">
    <location>
        <begin position="728"/>
        <end position="752"/>
    </location>
</feature>
<feature type="signal peptide" evidence="3">
    <location>
        <begin position="1"/>
        <end position="26"/>
    </location>
</feature>
<dbReference type="CAZy" id="GH16">
    <property type="family name" value="Glycoside Hydrolase Family 16"/>
</dbReference>
<keyword evidence="3" id="KW-0732">Signal</keyword>
<dbReference type="InterPro" id="IPR013320">
    <property type="entry name" value="ConA-like_dom_sf"/>
</dbReference>
<dbReference type="InterPro" id="IPR035986">
    <property type="entry name" value="PKD_dom_sf"/>
</dbReference>
<dbReference type="InterPro" id="IPR008979">
    <property type="entry name" value="Galactose-bd-like_sf"/>
</dbReference>
<feature type="domain" description="PKD" evidence="4">
    <location>
        <begin position="647"/>
        <end position="714"/>
    </location>
</feature>
<evidence type="ECO:0000256" key="3">
    <source>
        <dbReference type="SAM" id="SignalP"/>
    </source>
</evidence>
<dbReference type="AlphaFoldDB" id="Q8GRB5"/>
<accession>Q8GRB5</accession>
<dbReference type="InterPro" id="IPR050546">
    <property type="entry name" value="Glycosyl_Hydrlase_16"/>
</dbReference>
<dbReference type="PROSITE" id="PS51257">
    <property type="entry name" value="PROKAR_LIPOPROTEIN"/>
    <property type="match status" value="1"/>
</dbReference>
<dbReference type="PROSITE" id="PS51762">
    <property type="entry name" value="GH16_2"/>
    <property type="match status" value="1"/>
</dbReference>
<dbReference type="GO" id="GO:0042973">
    <property type="term" value="F:glucan endo-1,3-beta-D-glucosidase activity"/>
    <property type="evidence" value="ECO:0007669"/>
    <property type="project" value="UniProtKB-EC"/>
</dbReference>
<sequence length="752" mass="82049">MMISRKPLWQAIVLAGSCVAAQAATAQSTPIWSDEFNGERLDRSIWSFNTGGDGNGNGELQYYTASHDNVYLENGSLIIEAKREAYEGKEFTSGRIHTNGRFGFRYGTIEARIKLPDLADGLWPAFWMMGNNFGIDGWPKSGEWDILEAGYKAAIDAGTVNHAVSGALHWWHESGDWSDWLQADAAADIETPFNLNDDFHTYKMDWTPEQVTMYVDDIEFFNMDITDPNMSEFRDNPAHIILNMAVGGWNFVELTEPSQITASFPAKMAVDYVRLYENNYTEIHRAEDTLASGTYGISTETTPVFSELNWGDNTNLYIWNNMTTATTAPSEGSSALAYDIAPGDWWGMGLLHKDQNLRNYKHGYLHFDMKTESVEPITIGLSSTSGGDGSVTLAAGGDQFGLERTGEWTHVAIPMAEFGGVDFETIKQLFSMSGPAPAEAMNLAVDNIYLTESVELDAPEFGAFGIYTETPEHRDAGDFAFGVNGDLFIWDDTLALQPDGILEGNGSLHVDSTGKGWYGMGLTAREGFNLTAFDNPNGMLHFSMKTTSNAEFKVGMKSGSVDDIGQLWVDFAPGADPYGFSRDGQWHEIVIPMSEVSLDVDLSDVRQVFQLLGVGEIEGLAIDDVYLSGGEQATQSGNNGEVVNRAPQAAIKTSVTHGGAPLTVDFDASASTDVNGDELTYVWDFGDGSLGSGATVTHEYQTEGSYEVIVSVSDGELEDTTTNYVIVDGSHSSGKSAKRGLGFGHHSEEDHD</sequence>
<dbReference type="SUPFAM" id="SSF49299">
    <property type="entry name" value="PKD domain"/>
    <property type="match status" value="1"/>
</dbReference>
<dbReference type="InterPro" id="IPR000757">
    <property type="entry name" value="Beta-glucanase-like"/>
</dbReference>
<reference evidence="6" key="1">
    <citation type="journal article" date="2002" name="Fish. Sci.">
        <title>Polysaccharolytic activities of bacterial enzymes which degrade the cell walls of Pythium porphyrae, a causative fungus of red rot disease in Porphyra yezoensis.</title>
        <authorList>
            <person name="Kitamura E."/>
            <person name="Myouga H."/>
            <person name="Kamei Y."/>
        </authorList>
    </citation>
    <scope>NUCLEOTIDE SEQUENCE</scope>
    <source>
        <strain evidence="6">PE2</strain>
    </source>
</reference>
<feature type="domain" description="GH16" evidence="5">
    <location>
        <begin position="24"/>
        <end position="281"/>
    </location>
</feature>
<dbReference type="PANTHER" id="PTHR10963">
    <property type="entry name" value="GLYCOSYL HYDROLASE-RELATED"/>
    <property type="match status" value="1"/>
</dbReference>
<organism evidence="6">
    <name type="scientific">Pseudomonas sp. PE2</name>
    <dbReference type="NCBI Taxonomy" id="147642"/>
    <lineage>
        <taxon>Bacteria</taxon>
        <taxon>Pseudomonadati</taxon>
        <taxon>Pseudomonadota</taxon>
        <taxon>Gammaproteobacteria</taxon>
        <taxon>Pseudomonadales</taxon>
        <taxon>Pseudomonadaceae</taxon>
        <taxon>Pseudomonas</taxon>
    </lineage>
</organism>
<name>Q8GRB5_9PSED</name>
<dbReference type="Gene3D" id="2.60.120.200">
    <property type="match status" value="1"/>
</dbReference>
<dbReference type="Pfam" id="PF00722">
    <property type="entry name" value="Glyco_hydro_16"/>
    <property type="match status" value="1"/>
</dbReference>
<dbReference type="PANTHER" id="PTHR10963:SF55">
    <property type="entry name" value="GLYCOSIDE HYDROLASE FAMILY 16 PROTEIN"/>
    <property type="match status" value="1"/>
</dbReference>
<dbReference type="GO" id="GO:0005975">
    <property type="term" value="P:carbohydrate metabolic process"/>
    <property type="evidence" value="ECO:0007669"/>
    <property type="project" value="InterPro"/>
</dbReference>
<dbReference type="Gene3D" id="2.60.40.10">
    <property type="entry name" value="Immunoglobulins"/>
    <property type="match status" value="1"/>
</dbReference>
<evidence type="ECO:0000259" key="4">
    <source>
        <dbReference type="PROSITE" id="PS50093"/>
    </source>
</evidence>
<dbReference type="CDD" id="cd08023">
    <property type="entry name" value="GH16_laminarinase_like"/>
    <property type="match status" value="1"/>
</dbReference>
<feature type="chain" id="PRO_5004307905" evidence="3">
    <location>
        <begin position="27"/>
        <end position="752"/>
    </location>
</feature>
<evidence type="ECO:0000313" key="6">
    <source>
        <dbReference type="EMBL" id="BAC16331.1"/>
    </source>
</evidence>
<proteinExistence type="inferred from homology"/>
<protein>
    <submittedName>
        <fullName evidence="6">Beta-1,3-glucanase</fullName>
        <ecNumber evidence="6">3.2.1.39</ecNumber>
    </submittedName>
</protein>
<keyword evidence="6" id="KW-0326">Glycosidase</keyword>
<dbReference type="CDD" id="cd00146">
    <property type="entry name" value="PKD"/>
    <property type="match status" value="1"/>
</dbReference>
<dbReference type="InterPro" id="IPR013783">
    <property type="entry name" value="Ig-like_fold"/>
</dbReference>
<reference evidence="6" key="2">
    <citation type="submission" date="2002-03" db="EMBL/GenBank/DDBJ databases">
        <title>Molecular cloning, sequencing and expression of the gene encoding beta-1,3-glucanase A from a marine bacterium, Pseudomonas sp. PE2 and its domain structure.</title>
        <authorList>
            <person name="Kitamura E."/>
            <person name="Kamai Y."/>
        </authorList>
    </citation>
    <scope>NUCLEOTIDE SEQUENCE</scope>
    <source>
        <strain evidence="6">PE2</strain>
    </source>
</reference>
<dbReference type="InterPro" id="IPR022409">
    <property type="entry name" value="PKD/Chitinase_dom"/>
</dbReference>
<evidence type="ECO:0000256" key="1">
    <source>
        <dbReference type="ARBA" id="ARBA00006865"/>
    </source>
</evidence>
<dbReference type="SMART" id="SM00089">
    <property type="entry name" value="PKD"/>
    <property type="match status" value="1"/>
</dbReference>
<gene>
    <name evidence="6" type="primary">gluA</name>
</gene>
<dbReference type="Gene3D" id="2.60.120.430">
    <property type="entry name" value="Galactose-binding lectin"/>
    <property type="match status" value="2"/>
</dbReference>
<dbReference type="EC" id="3.2.1.39" evidence="6"/>
<dbReference type="InterPro" id="IPR000601">
    <property type="entry name" value="PKD_dom"/>
</dbReference>
<dbReference type="SUPFAM" id="SSF49785">
    <property type="entry name" value="Galactose-binding domain-like"/>
    <property type="match status" value="2"/>
</dbReference>
<dbReference type="EMBL" id="AB081727">
    <property type="protein sequence ID" value="BAC16331.1"/>
    <property type="molecule type" value="Genomic_DNA"/>
</dbReference>
<evidence type="ECO:0000259" key="5">
    <source>
        <dbReference type="PROSITE" id="PS51762"/>
    </source>
</evidence>
<comment type="similarity">
    <text evidence="1">Belongs to the glycosyl hydrolase 16 family.</text>
</comment>
<keyword evidence="6" id="KW-0378">Hydrolase</keyword>
<dbReference type="PROSITE" id="PS50093">
    <property type="entry name" value="PKD"/>
    <property type="match status" value="1"/>
</dbReference>
<dbReference type="SUPFAM" id="SSF49899">
    <property type="entry name" value="Concanavalin A-like lectins/glucanases"/>
    <property type="match status" value="1"/>
</dbReference>
<dbReference type="Pfam" id="PF18911">
    <property type="entry name" value="PKD_4"/>
    <property type="match status" value="1"/>
</dbReference>
<evidence type="ECO:0000256" key="2">
    <source>
        <dbReference type="SAM" id="MobiDB-lite"/>
    </source>
</evidence>